<evidence type="ECO:0000313" key="2">
    <source>
        <dbReference type="Proteomes" id="UP000000329"/>
    </source>
</evidence>
<organism evidence="1 2">
    <name type="scientific">Herbaspirillum seropedicae (strain SmR1)</name>
    <dbReference type="NCBI Taxonomy" id="757424"/>
    <lineage>
        <taxon>Bacteria</taxon>
        <taxon>Pseudomonadati</taxon>
        <taxon>Pseudomonadota</taxon>
        <taxon>Betaproteobacteria</taxon>
        <taxon>Burkholderiales</taxon>
        <taxon>Oxalobacteraceae</taxon>
        <taxon>Herbaspirillum</taxon>
    </lineage>
</organism>
<name>D8IZI3_HERSS</name>
<proteinExistence type="predicted"/>
<dbReference type="HOGENOM" id="CLU_1728853_0_0_4"/>
<evidence type="ECO:0000313" key="1">
    <source>
        <dbReference type="EMBL" id="ADJ62303.1"/>
    </source>
</evidence>
<dbReference type="EMBL" id="CP002039">
    <property type="protein sequence ID" value="ADJ62303.1"/>
    <property type="molecule type" value="Genomic_DNA"/>
</dbReference>
<reference evidence="1 2" key="1">
    <citation type="submission" date="2010-04" db="EMBL/GenBank/DDBJ databases">
        <title>The genome of Herbaspirillum seropedicae SmR1, an endophytic, nitrogen-fixing, plant-growth promoting beta-Proteobacteria.</title>
        <authorList>
            <person name="Pedrosa F.O."/>
            <person name="Monteiro R.A."/>
            <person name="Wassem R."/>
            <person name="Cruz L.M."/>
            <person name="Ayub R.A."/>
            <person name="Colauto N.B."/>
            <person name="Fernandez M.A."/>
            <person name="Fungaro M.H.P."/>
            <person name="Grisard E.C."/>
            <person name="Hungria M."/>
            <person name="Madeira H.M.F."/>
            <person name="Nodari R.O."/>
            <person name="Osaku C.A."/>
            <person name="Petzl-Erler M.L."/>
            <person name="Terenzi H."/>
            <person name="Vieira L.G.E."/>
            <person name="Almeida M.I.M."/>
            <person name="Alves L.R."/>
            <person name="Arantes O.M.N."/>
            <person name="Balsanelli E."/>
            <person name="Barcellos F.G."/>
            <person name="Baura V.A."/>
            <person name="Binde D.R."/>
            <person name="Campo R.J."/>
            <person name="Chubatsu L.S."/>
            <person name="Chueire L.M.O."/>
            <person name="Ciferri R.R."/>
            <person name="Correa L.C."/>
            <person name="da Conceicao Silva J.L."/>
            <person name="Dabul A.N.G."/>
            <person name="Dambros B.P."/>
            <person name="Faoro H."/>
            <person name="Favetti A."/>
            <person name="Friedermann G."/>
            <person name="Furlaneto M.C."/>
            <person name="Gasques L.S."/>
            <person name="Gimenes C.C.T."/>
            <person name="Gioppo N.M.R."/>
            <person name="Glienke-Blanco C."/>
            <person name="Godoy L.P."/>
            <person name="Guerra M.P."/>
            <person name="Karp S."/>
            <person name="Kava-Cordeiro V."/>
            <person name="Margarido V.P."/>
            <person name="Mathioni S.M."/>
            <person name="Menck-Soares M.A."/>
            <person name="Murace N.K."/>
            <person name="Nicolas M.F."/>
            <person name="Oliveira C.E.C."/>
            <person name="Pagnan N.A.B."/>
            <person name="Pamphile J.A."/>
            <person name="Patussi E.V."/>
            <person name="Pereira L.F.P."/>
            <person name="Pereira-Ferrari L."/>
            <person name="Pinto F.G.S."/>
            <person name="Precoma C."/>
            <person name="Prioli A.J."/>
            <person name="Prioli S.M.A.P."/>
            <person name="Raittz R.T."/>
            <person name="Ramos H.J.O."/>
            <person name="Ribeiro E.M.S.F."/>
            <person name="Rigo L.U."/>
            <person name="Rocha C.L.M.S.C."/>
            <person name="Rocha S.N."/>
            <person name="Santos K."/>
            <person name="Satori D."/>
            <person name="Silva A.G."/>
            <person name="Simao R.C.G."/>
            <person name="Soares M.A.M."/>
            <person name="Souza E.M."/>
            <person name="Steffens M.B.R."/>
            <person name="Steindel M."/>
            <person name="Tadra-Sfeir M.Z."/>
            <person name="Takahashi E.K."/>
            <person name="Torres R.A."/>
            <person name="Valle J.S."/>
            <person name="Vernal J.I."/>
            <person name="Vilas-Boas L.A."/>
            <person name="Watanabe M.A.E."/>
            <person name="Weiss V.A."/>
            <person name="Yates M.A."/>
            <person name="Souza E.M."/>
        </authorList>
    </citation>
    <scope>NUCLEOTIDE SEQUENCE [LARGE SCALE GENOMIC DNA]</scope>
    <source>
        <strain evidence="1 2">SmR1</strain>
    </source>
</reference>
<dbReference type="AlphaFoldDB" id="D8IZI3"/>
<keyword evidence="2" id="KW-1185">Reference proteome</keyword>
<dbReference type="KEGG" id="hse:Hsero_0784"/>
<dbReference type="STRING" id="757424.Hsero_0784"/>
<dbReference type="RefSeq" id="WP_013232820.1">
    <property type="nucleotide sequence ID" value="NC_014323.1"/>
</dbReference>
<dbReference type="GeneID" id="29392111"/>
<dbReference type="Proteomes" id="UP000000329">
    <property type="component" value="Chromosome"/>
</dbReference>
<sequence>MNARIAAPGIGRQLPVDPGELAEIHSTEALTGLQKSRPLLSNEEEAASLPALELPVDPLQRVLTELLGPALTSDNPVWRGDPVPSLRGLQRLLVAHSLTLPEGAARAPLMDALRQVELAVRMRLRWLQMKHAEALTGVADTEAAHAQEETA</sequence>
<accession>D8IZI3</accession>
<protein>
    <submittedName>
        <fullName evidence="1">Uncharacterized protein</fullName>
    </submittedName>
</protein>
<gene>
    <name evidence="1" type="ordered locus">Hsero_0784</name>
</gene>
<dbReference type="eggNOG" id="ENOG5032HSX">
    <property type="taxonomic scope" value="Bacteria"/>
</dbReference>